<keyword evidence="3" id="KW-1185">Reference proteome</keyword>
<reference evidence="2" key="1">
    <citation type="submission" date="2021-03" db="EMBL/GenBank/DDBJ databases">
        <title>Draft genome sequence of rust myrtle Austropuccinia psidii MF-1, a brazilian biotype.</title>
        <authorList>
            <person name="Quecine M.C."/>
            <person name="Pachon D.M.R."/>
            <person name="Bonatelli M.L."/>
            <person name="Correr F.H."/>
            <person name="Franceschini L.M."/>
            <person name="Leite T.F."/>
            <person name="Margarido G.R.A."/>
            <person name="Almeida C.A."/>
            <person name="Ferrarezi J.A."/>
            <person name="Labate C.A."/>
        </authorList>
    </citation>
    <scope>NUCLEOTIDE SEQUENCE</scope>
    <source>
        <strain evidence="2">MF-1</strain>
    </source>
</reference>
<sequence>MDITLELDTWYHEGQKGKCHFQRKKPEASKSVSSHPQNSSSSNQKNKKDSHFQKKDKPHSPLLNKDFNLMGSEKGRIFKEHLCAYCVLITFNSDNKDYYDPSKSSSNDFPSSKSCEALGGDSRASSFPSSVHIPSFNSHQSLLSSRDEFFKDIQDFGEDNSVSSLNLFLWNVDLPPSSYHDSLEQLWDEEEEPDKIKTMMKVVTSAYHHYLDVFSKVTSERPPPHLTCDNHIELYKSLPPSGVIYSFSNQQSDTLRA</sequence>
<dbReference type="EMBL" id="AVOT02003449">
    <property type="protein sequence ID" value="MBW0473557.1"/>
    <property type="molecule type" value="Genomic_DNA"/>
</dbReference>
<accession>A0A9Q3BXZ9</accession>
<evidence type="ECO:0000256" key="1">
    <source>
        <dbReference type="SAM" id="MobiDB-lite"/>
    </source>
</evidence>
<gene>
    <name evidence="2" type="ORF">O181_013272</name>
</gene>
<evidence type="ECO:0000313" key="2">
    <source>
        <dbReference type="EMBL" id="MBW0473557.1"/>
    </source>
</evidence>
<comment type="caution">
    <text evidence="2">The sequence shown here is derived from an EMBL/GenBank/DDBJ whole genome shotgun (WGS) entry which is preliminary data.</text>
</comment>
<dbReference type="AlphaFoldDB" id="A0A9Q3BXZ9"/>
<feature type="compositionally biased region" description="Basic and acidic residues" evidence="1">
    <location>
        <begin position="46"/>
        <end position="59"/>
    </location>
</feature>
<protein>
    <submittedName>
        <fullName evidence="2">Uncharacterized protein</fullName>
    </submittedName>
</protein>
<feature type="compositionally biased region" description="Low complexity" evidence="1">
    <location>
        <begin position="29"/>
        <end position="44"/>
    </location>
</feature>
<dbReference type="Proteomes" id="UP000765509">
    <property type="component" value="Unassembled WGS sequence"/>
</dbReference>
<evidence type="ECO:0000313" key="3">
    <source>
        <dbReference type="Proteomes" id="UP000765509"/>
    </source>
</evidence>
<proteinExistence type="predicted"/>
<name>A0A9Q3BXZ9_9BASI</name>
<organism evidence="2 3">
    <name type="scientific">Austropuccinia psidii MF-1</name>
    <dbReference type="NCBI Taxonomy" id="1389203"/>
    <lineage>
        <taxon>Eukaryota</taxon>
        <taxon>Fungi</taxon>
        <taxon>Dikarya</taxon>
        <taxon>Basidiomycota</taxon>
        <taxon>Pucciniomycotina</taxon>
        <taxon>Pucciniomycetes</taxon>
        <taxon>Pucciniales</taxon>
        <taxon>Sphaerophragmiaceae</taxon>
        <taxon>Austropuccinia</taxon>
    </lineage>
</organism>
<feature type="region of interest" description="Disordered" evidence="1">
    <location>
        <begin position="15"/>
        <end position="66"/>
    </location>
</feature>